<dbReference type="Proteomes" id="UP000675047">
    <property type="component" value="Unassembled WGS sequence"/>
</dbReference>
<proteinExistence type="predicted"/>
<protein>
    <submittedName>
        <fullName evidence="1">T9SS type B sorting domain-containing protein</fullName>
    </submittedName>
</protein>
<dbReference type="InterPro" id="IPR026341">
    <property type="entry name" value="T9SS_type_B"/>
</dbReference>
<dbReference type="EMBL" id="JAGFBV010000004">
    <property type="protein sequence ID" value="MBP4137252.1"/>
    <property type="molecule type" value="Genomic_DNA"/>
</dbReference>
<comment type="caution">
    <text evidence="1">The sequence shown here is derived from an EMBL/GenBank/DDBJ whole genome shotgun (WGS) entry which is preliminary data.</text>
</comment>
<name>A0A940X892_9FLAO</name>
<sequence>MKELTSNTNWDETYFNQKKPSSDYWFVVNRLNEAVFKSYFSLKR</sequence>
<evidence type="ECO:0000313" key="1">
    <source>
        <dbReference type="EMBL" id="MBP4137252.1"/>
    </source>
</evidence>
<reference evidence="1 2" key="1">
    <citation type="submission" date="2021-03" db="EMBL/GenBank/DDBJ databases">
        <title>Flavobacterium Flabelliformis Sp. Nov. And Flavobacterium Geliluteum Sp. Nov., Two Novel Multidrug Resistant Psychrophilic Species Isolated From Antarctica.</title>
        <authorList>
            <person name="Kralova S."/>
            <person name="Busse H.J."/>
            <person name="Bezdicek M."/>
            <person name="Nykrynova M."/>
            <person name="Kroupova E."/>
            <person name="Krsek D."/>
            <person name="Sedlacek I."/>
        </authorList>
    </citation>
    <scope>NUCLEOTIDE SEQUENCE [LARGE SCALE GENOMIC DNA]</scope>
    <source>
        <strain evidence="1 2">P7388</strain>
    </source>
</reference>
<dbReference type="AlphaFoldDB" id="A0A940X892"/>
<organism evidence="1 2">
    <name type="scientific">Flavobacterium geliluteum</name>
    <dbReference type="NCBI Taxonomy" id="2816120"/>
    <lineage>
        <taxon>Bacteria</taxon>
        <taxon>Pseudomonadati</taxon>
        <taxon>Bacteroidota</taxon>
        <taxon>Flavobacteriia</taxon>
        <taxon>Flavobacteriales</taxon>
        <taxon>Flavobacteriaceae</taxon>
        <taxon>Flavobacterium</taxon>
    </lineage>
</organism>
<gene>
    <name evidence="1" type="ORF">J3495_04050</name>
</gene>
<dbReference type="NCBIfam" id="TIGR04131">
    <property type="entry name" value="Bac_Flav_CTERM"/>
    <property type="match status" value="1"/>
</dbReference>
<evidence type="ECO:0000313" key="2">
    <source>
        <dbReference type="Proteomes" id="UP000675047"/>
    </source>
</evidence>
<accession>A0A940X892</accession>
<keyword evidence="2" id="KW-1185">Reference proteome</keyword>
<dbReference type="RefSeq" id="WP_210665302.1">
    <property type="nucleotide sequence ID" value="NZ_JAGFBV010000004.1"/>
</dbReference>